<dbReference type="GO" id="GO:0050793">
    <property type="term" value="P:regulation of developmental process"/>
    <property type="evidence" value="ECO:0007669"/>
    <property type="project" value="UniProtKB-ARBA"/>
</dbReference>
<dbReference type="GO" id="GO:0000978">
    <property type="term" value="F:RNA polymerase II cis-regulatory region sequence-specific DNA binding"/>
    <property type="evidence" value="ECO:0007669"/>
    <property type="project" value="TreeGrafter"/>
</dbReference>
<dbReference type="GO" id="GO:0008340">
    <property type="term" value="P:determination of adult lifespan"/>
    <property type="evidence" value="ECO:0007669"/>
    <property type="project" value="UniProtKB-ARBA"/>
</dbReference>
<evidence type="ECO:0000256" key="1">
    <source>
        <dbReference type="ARBA" id="ARBA00005545"/>
    </source>
</evidence>
<keyword evidence="7 9" id="KW-0804">Transcription</keyword>
<dbReference type="Proteomes" id="UP000036681">
    <property type="component" value="Unplaced"/>
</dbReference>
<feature type="domain" description="MH1" evidence="12">
    <location>
        <begin position="171"/>
        <end position="295"/>
    </location>
</feature>
<dbReference type="GO" id="GO:0040024">
    <property type="term" value="P:dauer larval development"/>
    <property type="evidence" value="ECO:0007669"/>
    <property type="project" value="UniProtKB-ARBA"/>
</dbReference>
<accession>A0A9J2P6N4</accession>
<dbReference type="GO" id="GO:0005737">
    <property type="term" value="C:cytoplasm"/>
    <property type="evidence" value="ECO:0007669"/>
    <property type="project" value="UniProtKB-SubCell"/>
</dbReference>
<feature type="domain" description="MH2" evidence="13">
    <location>
        <begin position="507"/>
        <end position="703"/>
    </location>
</feature>
<sequence length="703" mass="77024">MLNMWPLKLIFLVLLQNEEVSGGRDAIITRAKHMVCAIALMHMLDPIPMDVAAEDMGEDEVANGHRIRIPCIHSSEIGEVFISRARSYGSFIFERCSAFSMHPVPNAPSNTVTNYANSEMSTCRSGASSSGSPVLVTSQQSFVQMHPQMSSPARPQLALSSQHPTSSDACATITQCLMLYHTGRDEEFSRKAIESLIKKLKDKRDELDALISAVTSHGKMASKCITIQRTLDGRLQVAGRKGFPHVVYARIWRWPDLHKNELKHLPICQCAFDLKCDLVCVNPYHYDRVVPPGIGSLDLSNLKLEHRQSQDDSTTLSPKSASDDLPKKGGLELEDKSAVGADVDAGSFSASLLQPQHASVWSSVDDAQPSTTSLAAQIPLSTLAANLGYPAANAQPSICSTNLYPGSSTASVISPNALYNLPAASQESMQARDGAVAAAVATAEPDPISSQPPGGMVVELNILLEKCCDVSPAIPWVFSVTSPVETISKYREECICPYVGDRRPTNWCMISYYEYDTKVGETYAVGRPSVYVDGGVDPSAPGRFCLGSLSNVQRSDVSERCRQYIGKGIRLDVKGEGDVWLTCLSDMPVFVHSNYLDREAGRAPGDAVHKVFDLRQCYHQLRQQSMYQMLAAEALQNPSDNSRNPLVGMNREQIDQAANIGVDDLRRLCNLGISFVKGWGPDYDRKSIKETPCWIEVQISRYV</sequence>
<dbReference type="GO" id="GO:0051239">
    <property type="term" value="P:regulation of multicellular organismal process"/>
    <property type="evidence" value="ECO:0007669"/>
    <property type="project" value="UniProtKB-ARBA"/>
</dbReference>
<dbReference type="GO" id="GO:0030509">
    <property type="term" value="P:BMP signaling pathway"/>
    <property type="evidence" value="ECO:0007669"/>
    <property type="project" value="TreeGrafter"/>
</dbReference>
<feature type="region of interest" description="Disordered" evidence="10">
    <location>
        <begin position="308"/>
        <end position="330"/>
    </location>
</feature>
<evidence type="ECO:0000256" key="4">
    <source>
        <dbReference type="ARBA" id="ARBA00022833"/>
    </source>
</evidence>
<dbReference type="InterPro" id="IPR001132">
    <property type="entry name" value="SMAD_dom_Dwarfin-type"/>
</dbReference>
<dbReference type="PANTHER" id="PTHR13703:SF45">
    <property type="entry name" value="MOTHERS AGAINST DECAPENTAPLEGIC HOMOLOG"/>
    <property type="match status" value="1"/>
</dbReference>
<evidence type="ECO:0000256" key="6">
    <source>
        <dbReference type="ARBA" id="ARBA00023125"/>
    </source>
</evidence>
<evidence type="ECO:0000256" key="7">
    <source>
        <dbReference type="ARBA" id="ARBA00023163"/>
    </source>
</evidence>
<dbReference type="InterPro" id="IPR017855">
    <property type="entry name" value="SMAD-like_dom_sf"/>
</dbReference>
<dbReference type="SUPFAM" id="SSF49879">
    <property type="entry name" value="SMAD/FHA domain"/>
    <property type="match status" value="1"/>
</dbReference>
<evidence type="ECO:0000259" key="13">
    <source>
        <dbReference type="PROSITE" id="PS51076"/>
    </source>
</evidence>
<feature type="signal peptide" evidence="11">
    <location>
        <begin position="1"/>
        <end position="22"/>
    </location>
</feature>
<comment type="similarity">
    <text evidence="1 9">Belongs to the dwarfin/SMAD family.</text>
</comment>
<reference evidence="15" key="1">
    <citation type="submission" date="2023-03" db="UniProtKB">
        <authorList>
            <consortium name="WormBaseParasite"/>
        </authorList>
    </citation>
    <scope>IDENTIFICATION</scope>
</reference>
<keyword evidence="5 9" id="KW-0805">Transcription regulation</keyword>
<dbReference type="PROSITE" id="PS51076">
    <property type="entry name" value="MH2"/>
    <property type="match status" value="1"/>
</dbReference>
<keyword evidence="8 9" id="KW-0539">Nucleus</keyword>
<evidence type="ECO:0000256" key="2">
    <source>
        <dbReference type="ARBA" id="ARBA00022490"/>
    </source>
</evidence>
<dbReference type="GO" id="GO:0030154">
    <property type="term" value="P:cell differentiation"/>
    <property type="evidence" value="ECO:0007669"/>
    <property type="project" value="TreeGrafter"/>
</dbReference>
<dbReference type="WBParaSite" id="ALUE_0000520901-mRNA-1">
    <property type="protein sequence ID" value="ALUE_0000520901-mRNA-1"/>
    <property type="gene ID" value="ALUE_0000520901"/>
</dbReference>
<evidence type="ECO:0000259" key="12">
    <source>
        <dbReference type="PROSITE" id="PS51075"/>
    </source>
</evidence>
<dbReference type="Pfam" id="PF03166">
    <property type="entry name" value="MH2"/>
    <property type="match status" value="1"/>
</dbReference>
<evidence type="ECO:0000256" key="3">
    <source>
        <dbReference type="ARBA" id="ARBA00022723"/>
    </source>
</evidence>
<keyword evidence="6" id="KW-0238">DNA-binding</keyword>
<dbReference type="InterPro" id="IPR013019">
    <property type="entry name" value="MAD_homology_MH1"/>
</dbReference>
<evidence type="ECO:0000256" key="8">
    <source>
        <dbReference type="ARBA" id="ARBA00023242"/>
    </source>
</evidence>
<comment type="subcellular location">
    <subcellularLocation>
        <location evidence="9">Cytoplasm</location>
    </subcellularLocation>
    <subcellularLocation>
        <location evidence="9">Nucleus</location>
    </subcellularLocation>
</comment>
<dbReference type="GO" id="GO:0071144">
    <property type="term" value="C:heteromeric SMAD protein complex"/>
    <property type="evidence" value="ECO:0007669"/>
    <property type="project" value="TreeGrafter"/>
</dbReference>
<proteinExistence type="inferred from homology"/>
<dbReference type="InterPro" id="IPR003619">
    <property type="entry name" value="MAD_homology1_Dwarfin-type"/>
</dbReference>
<evidence type="ECO:0000256" key="5">
    <source>
        <dbReference type="ARBA" id="ARBA00023015"/>
    </source>
</evidence>
<feature type="compositionally biased region" description="Polar residues" evidence="10">
    <location>
        <begin position="311"/>
        <end position="320"/>
    </location>
</feature>
<name>A0A9J2P6N4_ASCLU</name>
<feature type="compositionally biased region" description="Basic and acidic residues" evidence="10">
    <location>
        <begin position="321"/>
        <end position="330"/>
    </location>
</feature>
<evidence type="ECO:0000256" key="9">
    <source>
        <dbReference type="RuleBase" id="RU361195"/>
    </source>
</evidence>
<evidence type="ECO:0000256" key="10">
    <source>
        <dbReference type="SAM" id="MobiDB-lite"/>
    </source>
</evidence>
<dbReference type="PANTHER" id="PTHR13703">
    <property type="entry name" value="SMAD"/>
    <property type="match status" value="1"/>
</dbReference>
<dbReference type="SUPFAM" id="SSF56366">
    <property type="entry name" value="SMAD MH1 domain"/>
    <property type="match status" value="1"/>
</dbReference>
<feature type="chain" id="PRO_5039906649" description="Mothers against decapentaplegic homolog" evidence="11">
    <location>
        <begin position="23"/>
        <end position="703"/>
    </location>
</feature>
<evidence type="ECO:0000313" key="15">
    <source>
        <dbReference type="WBParaSite" id="ALUE_0000520901-mRNA-1"/>
    </source>
</evidence>
<dbReference type="InterPro" id="IPR036578">
    <property type="entry name" value="SMAD_MH1_sf"/>
</dbReference>
<dbReference type="Gene3D" id="3.90.520.10">
    <property type="entry name" value="SMAD MH1 domain"/>
    <property type="match status" value="1"/>
</dbReference>
<dbReference type="FunFam" id="3.90.520.10:FF:000002">
    <property type="entry name" value="Mothers against decapentaplegic homolog"/>
    <property type="match status" value="1"/>
</dbReference>
<dbReference type="Gene3D" id="2.60.200.10">
    <property type="match status" value="1"/>
</dbReference>
<keyword evidence="4" id="KW-0862">Zinc</keyword>
<keyword evidence="3" id="KW-0479">Metal-binding</keyword>
<dbReference type="GO" id="GO:0060395">
    <property type="term" value="P:SMAD protein signal transduction"/>
    <property type="evidence" value="ECO:0007669"/>
    <property type="project" value="TreeGrafter"/>
</dbReference>
<dbReference type="CDD" id="cd10492">
    <property type="entry name" value="MH1_SMAD_4"/>
    <property type="match status" value="1"/>
</dbReference>
<keyword evidence="2 9" id="KW-0963">Cytoplasm</keyword>
<organism evidence="14 15">
    <name type="scientific">Ascaris lumbricoides</name>
    <name type="common">Giant roundworm</name>
    <dbReference type="NCBI Taxonomy" id="6252"/>
    <lineage>
        <taxon>Eukaryota</taxon>
        <taxon>Metazoa</taxon>
        <taxon>Ecdysozoa</taxon>
        <taxon>Nematoda</taxon>
        <taxon>Chromadorea</taxon>
        <taxon>Rhabditida</taxon>
        <taxon>Spirurina</taxon>
        <taxon>Ascaridomorpha</taxon>
        <taxon>Ascaridoidea</taxon>
        <taxon>Ascarididae</taxon>
        <taxon>Ascaris</taxon>
    </lineage>
</organism>
<dbReference type="Pfam" id="PF03165">
    <property type="entry name" value="MH1"/>
    <property type="match status" value="1"/>
</dbReference>
<evidence type="ECO:0000256" key="11">
    <source>
        <dbReference type="SAM" id="SignalP"/>
    </source>
</evidence>
<dbReference type="AlphaFoldDB" id="A0A9J2P6N4"/>
<dbReference type="CDD" id="cd10498">
    <property type="entry name" value="MH2_SMAD_4"/>
    <property type="match status" value="1"/>
</dbReference>
<dbReference type="GO" id="GO:0009653">
    <property type="term" value="P:anatomical structure morphogenesis"/>
    <property type="evidence" value="ECO:0007669"/>
    <property type="project" value="TreeGrafter"/>
</dbReference>
<dbReference type="InterPro" id="IPR013790">
    <property type="entry name" value="Dwarfin"/>
</dbReference>
<dbReference type="SMART" id="SM00523">
    <property type="entry name" value="DWA"/>
    <property type="match status" value="1"/>
</dbReference>
<dbReference type="GO" id="GO:0000981">
    <property type="term" value="F:DNA-binding transcription factor activity, RNA polymerase II-specific"/>
    <property type="evidence" value="ECO:0007669"/>
    <property type="project" value="TreeGrafter"/>
</dbReference>
<protein>
    <recommendedName>
        <fullName evidence="9">Mothers against decapentaplegic homolog</fullName>
        <shortName evidence="9">MAD homolog</shortName>
        <shortName evidence="9">Mothers against DPP homolog</shortName>
    </recommendedName>
    <alternativeName>
        <fullName evidence="9">SMAD family member</fullName>
    </alternativeName>
</protein>
<dbReference type="SMART" id="SM00524">
    <property type="entry name" value="DWB"/>
    <property type="match status" value="1"/>
</dbReference>
<keyword evidence="14" id="KW-1185">Reference proteome</keyword>
<dbReference type="PROSITE" id="PS51075">
    <property type="entry name" value="MH1"/>
    <property type="match status" value="1"/>
</dbReference>
<evidence type="ECO:0000313" key="14">
    <source>
        <dbReference type="Proteomes" id="UP000036681"/>
    </source>
</evidence>
<dbReference type="GO" id="GO:0046872">
    <property type="term" value="F:metal ion binding"/>
    <property type="evidence" value="ECO:0007669"/>
    <property type="project" value="UniProtKB-KW"/>
</dbReference>
<keyword evidence="11" id="KW-0732">Signal</keyword>
<dbReference type="InterPro" id="IPR008984">
    <property type="entry name" value="SMAD_FHA_dom_sf"/>
</dbReference>
<dbReference type="GO" id="GO:0070411">
    <property type="term" value="F:I-SMAD binding"/>
    <property type="evidence" value="ECO:0007669"/>
    <property type="project" value="TreeGrafter"/>
</dbReference>